<comment type="caution">
    <text evidence="13">The sequence shown here is derived from an EMBL/GenBank/DDBJ whole genome shotgun (WGS) entry which is preliminary data.</text>
</comment>
<name>A0AAN7P000_MYCAM</name>
<keyword evidence="8 9" id="KW-0807">Transducer</keyword>
<dbReference type="InterPro" id="IPR017452">
    <property type="entry name" value="GPCR_Rhodpsn_7TM"/>
</dbReference>
<evidence type="ECO:0000256" key="10">
    <source>
        <dbReference type="SAM" id="MobiDB-lite"/>
    </source>
</evidence>
<dbReference type="PANTHER" id="PTHR24233:SF8">
    <property type="entry name" value="G-PROTEIN COUPLED RECEPTOR 87"/>
    <property type="match status" value="1"/>
</dbReference>
<evidence type="ECO:0000256" key="4">
    <source>
        <dbReference type="ARBA" id="ARBA00022989"/>
    </source>
</evidence>
<dbReference type="InterPro" id="IPR000276">
    <property type="entry name" value="GPCR_Rhodpsn"/>
</dbReference>
<evidence type="ECO:0000256" key="5">
    <source>
        <dbReference type="ARBA" id="ARBA00023040"/>
    </source>
</evidence>
<gene>
    <name evidence="13" type="ORF">QYF61_027952</name>
</gene>
<feature type="transmembrane region" description="Helical" evidence="11">
    <location>
        <begin position="177"/>
        <end position="197"/>
    </location>
</feature>
<evidence type="ECO:0000256" key="3">
    <source>
        <dbReference type="ARBA" id="ARBA00022692"/>
    </source>
</evidence>
<protein>
    <recommendedName>
        <fullName evidence="12">G-protein coupled receptors family 1 profile domain-containing protein</fullName>
    </recommendedName>
</protein>
<evidence type="ECO:0000313" key="13">
    <source>
        <dbReference type="EMBL" id="KAK4820491.1"/>
    </source>
</evidence>
<accession>A0AAN7P000</accession>
<feature type="transmembrane region" description="Helical" evidence="11">
    <location>
        <begin position="141"/>
        <end position="165"/>
    </location>
</feature>
<feature type="compositionally biased region" description="Polar residues" evidence="10">
    <location>
        <begin position="117"/>
        <end position="129"/>
    </location>
</feature>
<keyword evidence="5 9" id="KW-0297">G-protein coupled receptor</keyword>
<comment type="similarity">
    <text evidence="9">Belongs to the G-protein coupled receptor 1 family.</text>
</comment>
<keyword evidence="7 9" id="KW-0675">Receptor</keyword>
<dbReference type="PROSITE" id="PS50262">
    <property type="entry name" value="G_PROTEIN_RECEP_F1_2"/>
    <property type="match status" value="1"/>
</dbReference>
<dbReference type="AlphaFoldDB" id="A0AAN7P000"/>
<evidence type="ECO:0000256" key="7">
    <source>
        <dbReference type="ARBA" id="ARBA00023170"/>
    </source>
</evidence>
<feature type="transmembrane region" description="Helical" evidence="11">
    <location>
        <begin position="251"/>
        <end position="272"/>
    </location>
</feature>
<dbReference type="PRINTS" id="PR00237">
    <property type="entry name" value="GPCRRHODOPSN"/>
</dbReference>
<feature type="domain" description="G-protein coupled receptors family 1 profile" evidence="12">
    <location>
        <begin position="157"/>
        <end position="334"/>
    </location>
</feature>
<dbReference type="Gene3D" id="1.20.1070.10">
    <property type="entry name" value="Rhodopsin 7-helix transmembrane proteins"/>
    <property type="match status" value="1"/>
</dbReference>
<evidence type="ECO:0000256" key="9">
    <source>
        <dbReference type="RuleBase" id="RU000688"/>
    </source>
</evidence>
<dbReference type="PANTHER" id="PTHR24233">
    <property type="entry name" value="P2Y PURINOCEPTOR-RELATED G-PROTEIN COUPLED RECEPTOR"/>
    <property type="match status" value="1"/>
</dbReference>
<feature type="compositionally biased region" description="Pro residues" evidence="10">
    <location>
        <begin position="62"/>
        <end position="78"/>
    </location>
</feature>
<feature type="transmembrane region" description="Helical" evidence="11">
    <location>
        <begin position="301"/>
        <end position="321"/>
    </location>
</feature>
<dbReference type="Proteomes" id="UP001333110">
    <property type="component" value="Unassembled WGS sequence"/>
</dbReference>
<feature type="region of interest" description="Disordered" evidence="10">
    <location>
        <begin position="99"/>
        <end position="129"/>
    </location>
</feature>
<organism evidence="13 14">
    <name type="scientific">Mycteria americana</name>
    <name type="common">Wood stork</name>
    <dbReference type="NCBI Taxonomy" id="33587"/>
    <lineage>
        <taxon>Eukaryota</taxon>
        <taxon>Metazoa</taxon>
        <taxon>Chordata</taxon>
        <taxon>Craniata</taxon>
        <taxon>Vertebrata</taxon>
        <taxon>Euteleostomi</taxon>
        <taxon>Archelosauria</taxon>
        <taxon>Archosauria</taxon>
        <taxon>Dinosauria</taxon>
        <taxon>Saurischia</taxon>
        <taxon>Theropoda</taxon>
        <taxon>Coelurosauria</taxon>
        <taxon>Aves</taxon>
        <taxon>Neognathae</taxon>
        <taxon>Neoaves</taxon>
        <taxon>Aequornithes</taxon>
        <taxon>Ciconiiformes</taxon>
        <taxon>Ciconiidae</taxon>
        <taxon>Mycteria</taxon>
    </lineage>
</organism>
<dbReference type="GO" id="GO:0005886">
    <property type="term" value="C:plasma membrane"/>
    <property type="evidence" value="ECO:0007669"/>
    <property type="project" value="UniProtKB-SubCell"/>
</dbReference>
<evidence type="ECO:0000256" key="1">
    <source>
        <dbReference type="ARBA" id="ARBA00004651"/>
    </source>
</evidence>
<keyword evidence="2" id="KW-1003">Cell membrane</keyword>
<evidence type="ECO:0000259" key="12">
    <source>
        <dbReference type="PROSITE" id="PS50262"/>
    </source>
</evidence>
<reference evidence="13 14" key="1">
    <citation type="journal article" date="2023" name="J. Hered.">
        <title>Chromosome-level genome of the wood stork (Mycteria americana) provides insight into avian chromosome evolution.</title>
        <authorList>
            <person name="Flamio R. Jr."/>
            <person name="Ramstad K.M."/>
        </authorList>
    </citation>
    <scope>NUCLEOTIDE SEQUENCE [LARGE SCALE GENOMIC DNA]</scope>
    <source>
        <strain evidence="13">JAX WOST 10</strain>
    </source>
</reference>
<keyword evidence="4 11" id="KW-1133">Transmembrane helix</keyword>
<evidence type="ECO:0000256" key="6">
    <source>
        <dbReference type="ARBA" id="ARBA00023136"/>
    </source>
</evidence>
<comment type="subcellular location">
    <subcellularLocation>
        <location evidence="1">Cell membrane</location>
        <topology evidence="1">Multi-pass membrane protein</topology>
    </subcellularLocation>
</comment>
<keyword evidence="6 11" id="KW-0472">Membrane</keyword>
<feature type="transmembrane region" description="Helical" evidence="11">
    <location>
        <begin position="217"/>
        <end position="239"/>
    </location>
</feature>
<feature type="region of interest" description="Disordered" evidence="10">
    <location>
        <begin position="52"/>
        <end position="82"/>
    </location>
</feature>
<dbReference type="GO" id="GO:0045028">
    <property type="term" value="F:G protein-coupled purinergic nucleotide receptor activity"/>
    <property type="evidence" value="ECO:0007669"/>
    <property type="project" value="TreeGrafter"/>
</dbReference>
<feature type="compositionally biased region" description="Basic and acidic residues" evidence="10">
    <location>
        <begin position="99"/>
        <end position="116"/>
    </location>
</feature>
<evidence type="ECO:0000256" key="11">
    <source>
        <dbReference type="SAM" id="Phobius"/>
    </source>
</evidence>
<keyword evidence="14" id="KW-1185">Reference proteome</keyword>
<dbReference type="Pfam" id="PF00001">
    <property type="entry name" value="7tm_1"/>
    <property type="match status" value="1"/>
</dbReference>
<dbReference type="SUPFAM" id="SSF81321">
    <property type="entry name" value="Family A G protein-coupled receptor-like"/>
    <property type="match status" value="1"/>
</dbReference>
<evidence type="ECO:0000313" key="14">
    <source>
        <dbReference type="Proteomes" id="UP001333110"/>
    </source>
</evidence>
<sequence length="334" mass="37042">MAGGLRELKSFSPFTASLYRGFPGYLSYSNAEKMFTRTNPACRQAGQALLLPPPQHRCGLRPPYPGSPPLRQPAPARPPKTGVTATAVAQMPAGPACAAEREDATGAAARPDDRLSQDNSTSPNSTAGLLGNSTHNEFTTIVLPVLYLIIFLASILLNGLAVWIFFHIRNKTSFIFYLKNIVVADLLMTLTFPFKIIQDSQLGPWHFNSFLCRYTTVLFYANMYTTIVFLGLISIDRYLKVVKPFGDSRMYSITFTKILSACVWVVMAFLALPNLILTNGYPTKKNIDDCVKLKSPLGVKWHTAVIYINTCMFVVVLIIILTKAVQKIKYANQE</sequence>
<dbReference type="PROSITE" id="PS00237">
    <property type="entry name" value="G_PROTEIN_RECEP_F1_1"/>
    <property type="match status" value="1"/>
</dbReference>
<proteinExistence type="inferred from homology"/>
<evidence type="ECO:0000256" key="2">
    <source>
        <dbReference type="ARBA" id="ARBA00022475"/>
    </source>
</evidence>
<evidence type="ECO:0000256" key="8">
    <source>
        <dbReference type="ARBA" id="ARBA00023224"/>
    </source>
</evidence>
<dbReference type="EMBL" id="JAUNZN010000006">
    <property type="protein sequence ID" value="KAK4820491.1"/>
    <property type="molecule type" value="Genomic_DNA"/>
</dbReference>
<keyword evidence="3 9" id="KW-0812">Transmembrane</keyword>